<sequence length="130" mass="14393">MTNPSNRRNLLARLHVLKKEYALDDDTYRAKLYVATKKTTAADCTNPEIKKAINAFDAPSPPPEFDNKKIKSKCWAQAFELTGGNGTIAAKNYLQGLAKKMTAGKDFFTATGGELHDMAAAMAIRQNKRR</sequence>
<dbReference type="EMBL" id="JANQAO010000003">
    <property type="protein sequence ID" value="MDM5147680.1"/>
    <property type="molecule type" value="Genomic_DNA"/>
</dbReference>
<comment type="caution">
    <text evidence="1">The sequence shown here is derived from an EMBL/GenBank/DDBJ whole genome shotgun (WGS) entry which is preliminary data.</text>
</comment>
<dbReference type="Proteomes" id="UP001168167">
    <property type="component" value="Unassembled WGS sequence"/>
</dbReference>
<reference evidence="1" key="2">
    <citation type="journal article" date="2023" name="Microbiome">
        <title>Synthase-selected sorting approach identifies a beta-lactone synthase in a nudibranch symbiotic bacterium.</title>
        <authorList>
            <person name="Dzunkova M."/>
            <person name="La Clair J.J."/>
            <person name="Tyml T."/>
            <person name="Doud D."/>
            <person name="Schulz F."/>
            <person name="Piquer-Esteban S."/>
            <person name="Porcel Sanchis D."/>
            <person name="Osborn A."/>
            <person name="Robinson D."/>
            <person name="Louie K.B."/>
            <person name="Bowen B.P."/>
            <person name="Bowers R.M."/>
            <person name="Lee J."/>
            <person name="Arnau V."/>
            <person name="Diaz-Villanueva W."/>
            <person name="Stepanauskas R."/>
            <person name="Gosliner T."/>
            <person name="Date S.V."/>
            <person name="Northen T.R."/>
            <person name="Cheng J.F."/>
            <person name="Burkart M.D."/>
            <person name="Woyke T."/>
        </authorList>
    </citation>
    <scope>NUCLEOTIDE SEQUENCE</scope>
    <source>
        <strain evidence="1">Df01</strain>
    </source>
</reference>
<gene>
    <name evidence="1" type="ORF">NQX30_04755</name>
</gene>
<evidence type="ECO:0000313" key="1">
    <source>
        <dbReference type="EMBL" id="MDM5147680.1"/>
    </source>
</evidence>
<evidence type="ECO:0000313" key="2">
    <source>
        <dbReference type="Proteomes" id="UP001168167"/>
    </source>
</evidence>
<proteinExistence type="predicted"/>
<protein>
    <submittedName>
        <fullName evidence="1">Regulatory protein GemA</fullName>
    </submittedName>
</protein>
<accession>A0ABT7QLV5</accession>
<reference evidence="1" key="1">
    <citation type="submission" date="2022-08" db="EMBL/GenBank/DDBJ databases">
        <authorList>
            <person name="Dzunkova M."/>
            <person name="La Clair J."/>
            <person name="Tyml T."/>
            <person name="Doud D."/>
            <person name="Schulz F."/>
            <person name="Piquer S."/>
            <person name="Porcel Sanchis D."/>
            <person name="Osborn A."/>
            <person name="Robinson D."/>
            <person name="Louie K.B."/>
            <person name="Bowen B.P."/>
            <person name="Bowers R."/>
            <person name="Lee J."/>
            <person name="Arnau Llombart V."/>
            <person name="Diaz Villanueva W."/>
            <person name="Gosliner T."/>
            <person name="Northen T."/>
            <person name="Cheng J.-F."/>
            <person name="Burkart M.D."/>
            <person name="Woyke T."/>
        </authorList>
    </citation>
    <scope>NUCLEOTIDE SEQUENCE</scope>
    <source>
        <strain evidence="1">Df01</strain>
    </source>
</reference>
<name>A0ABT7QLV5_9GAMM</name>
<organism evidence="1 2">
    <name type="scientific">Candidatus Doriopsillibacter californiensis</name>
    <dbReference type="NCBI Taxonomy" id="2970740"/>
    <lineage>
        <taxon>Bacteria</taxon>
        <taxon>Pseudomonadati</taxon>
        <taxon>Pseudomonadota</taxon>
        <taxon>Gammaproteobacteria</taxon>
        <taxon>Candidatus Tethybacterales</taxon>
        <taxon>Candidatus Persebacteraceae</taxon>
        <taxon>Candidatus Doriopsillibacter</taxon>
    </lineage>
</organism>
<keyword evidence="2" id="KW-1185">Reference proteome</keyword>